<evidence type="ECO:0000256" key="5">
    <source>
        <dbReference type="ARBA" id="ARBA00022989"/>
    </source>
</evidence>
<evidence type="ECO:0000256" key="6">
    <source>
        <dbReference type="ARBA" id="ARBA00023122"/>
    </source>
</evidence>
<keyword evidence="6 8" id="KW-0129">CBS domain</keyword>
<dbReference type="InterPro" id="IPR036318">
    <property type="entry name" value="FAD-bd_PCMH-like_sf"/>
</dbReference>
<dbReference type="PROSITE" id="PS51846">
    <property type="entry name" value="CNNM"/>
    <property type="match status" value="1"/>
</dbReference>
<dbReference type="Gene3D" id="3.10.580.10">
    <property type="entry name" value="CBS-domain"/>
    <property type="match status" value="1"/>
</dbReference>
<evidence type="ECO:0000256" key="3">
    <source>
        <dbReference type="ARBA" id="ARBA00022692"/>
    </source>
</evidence>
<dbReference type="PROSITE" id="PS51371">
    <property type="entry name" value="CBS"/>
    <property type="match status" value="1"/>
</dbReference>
<reference evidence="13 14" key="1">
    <citation type="submission" date="2023-07" db="EMBL/GenBank/DDBJ databases">
        <title>Genomic Encyclopedia of Type Strains, Phase IV (KMG-IV): sequencing the most valuable type-strain genomes for metagenomic binning, comparative biology and taxonomic classification.</title>
        <authorList>
            <person name="Goeker M."/>
        </authorList>
    </citation>
    <scope>NUCLEOTIDE SEQUENCE [LARGE SCALE GENOMIC DNA]</scope>
    <source>
        <strain evidence="13 14">DSM 12751</strain>
    </source>
</reference>
<evidence type="ECO:0000256" key="9">
    <source>
        <dbReference type="PROSITE-ProRule" id="PRU01193"/>
    </source>
</evidence>
<dbReference type="RefSeq" id="WP_307395937.1">
    <property type="nucleotide sequence ID" value="NZ_BAAADK010000046.1"/>
</dbReference>
<evidence type="ECO:0000256" key="1">
    <source>
        <dbReference type="ARBA" id="ARBA00004141"/>
    </source>
</evidence>
<dbReference type="Pfam" id="PF01595">
    <property type="entry name" value="CNNM"/>
    <property type="match status" value="1"/>
</dbReference>
<feature type="domain" description="CNNM transmembrane" evidence="12">
    <location>
        <begin position="1"/>
        <end position="182"/>
    </location>
</feature>
<evidence type="ECO:0000259" key="11">
    <source>
        <dbReference type="PROSITE" id="PS51371"/>
    </source>
</evidence>
<keyword evidence="4" id="KW-0677">Repeat</keyword>
<evidence type="ECO:0000313" key="13">
    <source>
        <dbReference type="EMBL" id="MDQ0167177.1"/>
    </source>
</evidence>
<evidence type="ECO:0000256" key="2">
    <source>
        <dbReference type="ARBA" id="ARBA00006337"/>
    </source>
</evidence>
<dbReference type="Pfam" id="PF03471">
    <property type="entry name" value="CorC_HlyC"/>
    <property type="match status" value="1"/>
</dbReference>
<dbReference type="Gene3D" id="3.30.465.10">
    <property type="match status" value="1"/>
</dbReference>
<dbReference type="InterPro" id="IPR016169">
    <property type="entry name" value="FAD-bd_PCMH_sub2"/>
</dbReference>
<dbReference type="InterPro" id="IPR000644">
    <property type="entry name" value="CBS_dom"/>
</dbReference>
<organism evidence="13 14">
    <name type="scientific">Caldalkalibacillus horti</name>
    <dbReference type="NCBI Taxonomy" id="77523"/>
    <lineage>
        <taxon>Bacteria</taxon>
        <taxon>Bacillati</taxon>
        <taxon>Bacillota</taxon>
        <taxon>Bacilli</taxon>
        <taxon>Bacillales</taxon>
        <taxon>Bacillaceae</taxon>
        <taxon>Caldalkalibacillus</taxon>
    </lineage>
</organism>
<dbReference type="SUPFAM" id="SSF56176">
    <property type="entry name" value="FAD-binding/transporter-associated domain-like"/>
    <property type="match status" value="1"/>
</dbReference>
<protein>
    <submittedName>
        <fullName evidence="13">Mg2+/Co2+ transporter CorB</fullName>
    </submittedName>
</protein>
<feature type="transmembrane region" description="Helical" evidence="10">
    <location>
        <begin position="117"/>
        <end position="139"/>
    </location>
</feature>
<dbReference type="InterPro" id="IPR046342">
    <property type="entry name" value="CBS_dom_sf"/>
</dbReference>
<keyword evidence="3 9" id="KW-0812">Transmembrane</keyword>
<dbReference type="PANTHER" id="PTHR22777:SF17">
    <property type="entry name" value="UPF0053 PROTEIN SLL0260"/>
    <property type="match status" value="1"/>
</dbReference>
<proteinExistence type="inferred from homology"/>
<keyword evidence="14" id="KW-1185">Reference proteome</keyword>
<feature type="transmembrane region" description="Helical" evidence="10">
    <location>
        <begin position="83"/>
        <end position="105"/>
    </location>
</feature>
<keyword evidence="7 9" id="KW-0472">Membrane</keyword>
<evidence type="ECO:0000256" key="10">
    <source>
        <dbReference type="SAM" id="Phobius"/>
    </source>
</evidence>
<comment type="similarity">
    <text evidence="2">Belongs to the UPF0053 family.</text>
</comment>
<name>A0ABT9W280_9BACI</name>
<dbReference type="EMBL" id="JAUSTY010000013">
    <property type="protein sequence ID" value="MDQ0167177.1"/>
    <property type="molecule type" value="Genomic_DNA"/>
</dbReference>
<dbReference type="SMART" id="SM01091">
    <property type="entry name" value="CorC_HlyC"/>
    <property type="match status" value="1"/>
</dbReference>
<sequence length="411" mass="46437">MTILIISIILLFIASSYFSGSETALTATNEMKLRMKATNGDKKAARLLKLVNNTEEFIPGILIANNVPNIVLPSLVTIVAIEYNWPIGITTAILTVLIIIFAEVMPKSIAAAFPERISHIVYYPTVIILFILKPFIYLLNLLTRTVIKLLGQDPDSQVTISKAEMRAMVDIAHTEGTFKNDEMYRLKSVIDFKSLNVADVLKTHRVEMKSISKDVSYEEAREFLLASQFTRYPIYNGDTDNIVGVFHSKFMLVWASNPEKNIQDYSDLEPLYVYEFNPVDAVFKQMMKEKKHIAIVLDEHGGTEGLITLEDLIETMIGQDIEDETDEGDSLIYSQTETQIVCDTKLSLHRLNTVFQTNIPAESDNVAAFIINTLGYLPEAGETFSYEKLEFKVLEVNNRRVQGVEINKVEE</sequence>
<dbReference type="SUPFAM" id="SSF54631">
    <property type="entry name" value="CBS-domain pair"/>
    <property type="match status" value="1"/>
</dbReference>
<dbReference type="CDD" id="cd04590">
    <property type="entry name" value="CBS_pair_CorC_HlyC_assoc"/>
    <property type="match status" value="1"/>
</dbReference>
<dbReference type="InterPro" id="IPR002550">
    <property type="entry name" value="CNNM"/>
</dbReference>
<dbReference type="Pfam" id="PF00571">
    <property type="entry name" value="CBS"/>
    <property type="match status" value="1"/>
</dbReference>
<dbReference type="PANTHER" id="PTHR22777">
    <property type="entry name" value="HEMOLYSIN-RELATED"/>
    <property type="match status" value="1"/>
</dbReference>
<dbReference type="Proteomes" id="UP001235840">
    <property type="component" value="Unassembled WGS sequence"/>
</dbReference>
<feature type="domain" description="CBS" evidence="11">
    <location>
        <begin position="265"/>
        <end position="324"/>
    </location>
</feature>
<evidence type="ECO:0000256" key="8">
    <source>
        <dbReference type="PROSITE-ProRule" id="PRU00703"/>
    </source>
</evidence>
<dbReference type="InterPro" id="IPR005170">
    <property type="entry name" value="Transptr-assoc_dom"/>
</dbReference>
<evidence type="ECO:0000313" key="14">
    <source>
        <dbReference type="Proteomes" id="UP001235840"/>
    </source>
</evidence>
<keyword evidence="5 9" id="KW-1133">Transmembrane helix</keyword>
<accession>A0ABT9W280</accession>
<evidence type="ECO:0000259" key="12">
    <source>
        <dbReference type="PROSITE" id="PS51846"/>
    </source>
</evidence>
<comment type="caution">
    <text evidence="13">The sequence shown here is derived from an EMBL/GenBank/DDBJ whole genome shotgun (WGS) entry which is preliminary data.</text>
</comment>
<gene>
    <name evidence="13" type="ORF">J2S11_003102</name>
</gene>
<evidence type="ECO:0000256" key="7">
    <source>
        <dbReference type="ARBA" id="ARBA00023136"/>
    </source>
</evidence>
<evidence type="ECO:0000256" key="4">
    <source>
        <dbReference type="ARBA" id="ARBA00022737"/>
    </source>
</evidence>
<dbReference type="InterPro" id="IPR044751">
    <property type="entry name" value="Ion_transp-like_CBS"/>
</dbReference>
<comment type="subcellular location">
    <subcellularLocation>
        <location evidence="1">Membrane</location>
        <topology evidence="1">Multi-pass membrane protein</topology>
    </subcellularLocation>
</comment>